<reference evidence="1" key="1">
    <citation type="submission" date="2020-06" db="EMBL/GenBank/DDBJ databases">
        <title>Unique genomic features of the anaerobic methanotrophic archaea.</title>
        <authorList>
            <person name="Chadwick G.L."/>
            <person name="Skennerton C.T."/>
            <person name="Laso-Perez R."/>
            <person name="Leu A.O."/>
            <person name="Speth D.R."/>
            <person name="Yu H."/>
            <person name="Morgan-Lang C."/>
            <person name="Hatzenpichler R."/>
            <person name="Goudeau D."/>
            <person name="Malmstrom R."/>
            <person name="Brazelton W.J."/>
            <person name="Woyke T."/>
            <person name="Hallam S.J."/>
            <person name="Tyson G.W."/>
            <person name="Wegener G."/>
            <person name="Boetius A."/>
            <person name="Orphan V."/>
        </authorList>
    </citation>
    <scope>NUCLEOTIDE SEQUENCE</scope>
</reference>
<name>A0A7G9YJ40_9EURY</name>
<dbReference type="EMBL" id="MT631288">
    <property type="protein sequence ID" value="QNO48024.1"/>
    <property type="molecule type" value="Genomic_DNA"/>
</dbReference>
<evidence type="ECO:0000313" key="1">
    <source>
        <dbReference type="EMBL" id="QNO48024.1"/>
    </source>
</evidence>
<dbReference type="AlphaFoldDB" id="A0A7G9YJ40"/>
<proteinExistence type="predicted"/>
<protein>
    <submittedName>
        <fullName evidence="1">Uncharacterized protein</fullName>
    </submittedName>
</protein>
<accession>A0A7G9YJ40</accession>
<sequence length="45" mass="5132">MRALDHIQSPVIKDNDPTDDRTIHECAVCATDRSERLKIVLNNNL</sequence>
<gene>
    <name evidence="1" type="ORF">BOHIEODL_00004</name>
</gene>
<organism evidence="1">
    <name type="scientific">Candidatus Methanogaster sp. ANME-2c ERB4</name>
    <dbReference type="NCBI Taxonomy" id="2759911"/>
    <lineage>
        <taxon>Archaea</taxon>
        <taxon>Methanobacteriati</taxon>
        <taxon>Methanobacteriota</taxon>
        <taxon>Stenosarchaea group</taxon>
        <taxon>Methanomicrobia</taxon>
        <taxon>Methanosarcinales</taxon>
        <taxon>ANME-2 cluster</taxon>
        <taxon>Candidatus Methanogasteraceae</taxon>
        <taxon>Candidatus Methanogaster</taxon>
    </lineage>
</organism>